<reference evidence="1" key="1">
    <citation type="submission" date="2022-04" db="EMBL/GenBank/DDBJ databases">
        <title>Jade perch genome.</title>
        <authorList>
            <person name="Chao B."/>
        </authorList>
    </citation>
    <scope>NUCLEOTIDE SEQUENCE</scope>
    <source>
        <strain evidence="1">CB-2022</strain>
    </source>
</reference>
<dbReference type="Proteomes" id="UP000831701">
    <property type="component" value="Chromosome 22"/>
</dbReference>
<dbReference type="EMBL" id="CM041552">
    <property type="protein sequence ID" value="KAI3354264.1"/>
    <property type="molecule type" value="Genomic_DNA"/>
</dbReference>
<gene>
    <name evidence="1" type="ORF">L3Q82_018799</name>
</gene>
<evidence type="ECO:0000313" key="1">
    <source>
        <dbReference type="EMBL" id="KAI3354264.1"/>
    </source>
</evidence>
<comment type="caution">
    <text evidence="1">The sequence shown here is derived from an EMBL/GenBank/DDBJ whole genome shotgun (WGS) entry which is preliminary data.</text>
</comment>
<organism evidence="1 2">
    <name type="scientific">Scortum barcoo</name>
    <name type="common">barcoo grunter</name>
    <dbReference type="NCBI Taxonomy" id="214431"/>
    <lineage>
        <taxon>Eukaryota</taxon>
        <taxon>Metazoa</taxon>
        <taxon>Chordata</taxon>
        <taxon>Craniata</taxon>
        <taxon>Vertebrata</taxon>
        <taxon>Euteleostomi</taxon>
        <taxon>Actinopterygii</taxon>
        <taxon>Neopterygii</taxon>
        <taxon>Teleostei</taxon>
        <taxon>Neoteleostei</taxon>
        <taxon>Acanthomorphata</taxon>
        <taxon>Eupercaria</taxon>
        <taxon>Centrarchiformes</taxon>
        <taxon>Terapontoidei</taxon>
        <taxon>Terapontidae</taxon>
        <taxon>Scortum</taxon>
    </lineage>
</organism>
<protein>
    <submittedName>
        <fullName evidence="1">Uncharacterized protein</fullName>
    </submittedName>
</protein>
<keyword evidence="2" id="KW-1185">Reference proteome</keyword>
<name>A0ACB8VFP6_9TELE</name>
<sequence>MRSYRGRRLAVALDLLRKTQGRGRGTRRRRAAARSSRKLEHRLRGVMRTARRASNVEVPSFLRQLVKETEKMVTFFFKGGPRETGPGEDNLDEEDSIPSPYLERPILEKYVSEGGSQSGINYAVASMQGWRTQMEDAHACMPQLRGELTEWGYFAVFDGHAGSTVAQYCSRNLLDHILATGGVKADEDHEQVKEGIREGFLDIDRHMHKLARQDNWDRSGSTAAAVMISPRYIYFINCGDSRTLLCHNGQVIFYTEDHKPFNPREKERIQNAGGSVTLQRVNGSLAVSRALGDFDFKEVDWRPQTEQLVSPEPEVYELERMPEDEFLILACDGVWDAISNEELSAFVRSRMQVCDDLREICTQVIDLCLYKGSLDNISIIIVCFPGAPQVSQEALQQEAELEQQIDMKVGEIIQTMRSRDEDPDLLYVIKFLAAEEMPGLPPGGGITSKRDCIISAYQKHIMTIRSQEPMDDTAQLGTLVDIDKEEKKRQKKKKRTRREGETKNPGTMPLNAGHTGYGSVPGAGPSGGAGATESAPLLIPEPEPEPGPRWQPLSREELEVAAGGPGWRKMRCYLVLLFWLGWVAILATAIAIVVLSPRPAATPLRWWQKSLFYRLQPEVALDEKAEGPKGINGEEKGHFRLLRLFIAVSSSKDQVADINQCYVHPLWDINSDHNRTFNLLSDYCVNTCLRPSIINLSQALCEQLPYLRSLGIGALILEGLFDKEASPVNLTVTDERFGTLVQIQHLLAESSKADLKVVLDLCALDLSGPQDEEGNTEPSNLSAAHALRFWLEQGVAGFTICDTDAAYSEKTLLEWKSVFTEFSSQEEERIVVVKQTRDVLFPLNNSTLVDVVMRSILPPSRHRLSVKEVADAIETRLTGQEDLWSSWTVGGKASNGLKKLLLVLMMTLPGSPAVQYDEDINQTQDKEKTRRSAVALFTSLSRSRAREEALLYGNFTFLPFNSSTTNPSSSSNSTLSSPSSPPILAFLRSWGCVHFLILLNVGPEPHSLDPAWAPSLPKAGVFVTSTGMDRLGSMILYALELRPQEAIVIKLFETGSYS</sequence>
<proteinExistence type="predicted"/>
<accession>A0ACB8VFP6</accession>
<evidence type="ECO:0000313" key="2">
    <source>
        <dbReference type="Proteomes" id="UP000831701"/>
    </source>
</evidence>